<dbReference type="AlphaFoldDB" id="A0A834WC52"/>
<dbReference type="EMBL" id="JAAIUW010000009">
    <property type="protein sequence ID" value="KAF7815718.1"/>
    <property type="molecule type" value="Genomic_DNA"/>
</dbReference>
<evidence type="ECO:0000313" key="2">
    <source>
        <dbReference type="EMBL" id="KAF7815718.1"/>
    </source>
</evidence>
<keyword evidence="1" id="KW-0175">Coiled coil</keyword>
<evidence type="ECO:0000256" key="1">
    <source>
        <dbReference type="SAM" id="Coils"/>
    </source>
</evidence>
<keyword evidence="3" id="KW-1185">Reference proteome</keyword>
<evidence type="ECO:0000313" key="3">
    <source>
        <dbReference type="Proteomes" id="UP000634136"/>
    </source>
</evidence>
<comment type="caution">
    <text evidence="2">The sequence shown here is derived from an EMBL/GenBank/DDBJ whole genome shotgun (WGS) entry which is preliminary data.</text>
</comment>
<name>A0A834WC52_9FABA</name>
<organism evidence="2 3">
    <name type="scientific">Senna tora</name>
    <dbReference type="NCBI Taxonomy" id="362788"/>
    <lineage>
        <taxon>Eukaryota</taxon>
        <taxon>Viridiplantae</taxon>
        <taxon>Streptophyta</taxon>
        <taxon>Embryophyta</taxon>
        <taxon>Tracheophyta</taxon>
        <taxon>Spermatophyta</taxon>
        <taxon>Magnoliopsida</taxon>
        <taxon>eudicotyledons</taxon>
        <taxon>Gunneridae</taxon>
        <taxon>Pentapetalae</taxon>
        <taxon>rosids</taxon>
        <taxon>fabids</taxon>
        <taxon>Fabales</taxon>
        <taxon>Fabaceae</taxon>
        <taxon>Caesalpinioideae</taxon>
        <taxon>Cassia clade</taxon>
        <taxon>Senna</taxon>
    </lineage>
</organism>
<dbReference type="OrthoDB" id="772275at2759"/>
<reference evidence="2" key="1">
    <citation type="submission" date="2020-09" db="EMBL/GenBank/DDBJ databases">
        <title>Genome-Enabled Discovery of Anthraquinone Biosynthesis in Senna tora.</title>
        <authorList>
            <person name="Kang S.-H."/>
            <person name="Pandey R.P."/>
            <person name="Lee C.-M."/>
            <person name="Sim J.-S."/>
            <person name="Jeong J.-T."/>
            <person name="Choi B.-S."/>
            <person name="Jung M."/>
            <person name="Ginzburg D."/>
            <person name="Zhao K."/>
            <person name="Won S.Y."/>
            <person name="Oh T.-J."/>
            <person name="Yu Y."/>
            <person name="Kim N.-H."/>
            <person name="Lee O.R."/>
            <person name="Lee T.-H."/>
            <person name="Bashyal P."/>
            <person name="Kim T.-S."/>
            <person name="Lee W.-H."/>
            <person name="Kawkins C."/>
            <person name="Kim C.-K."/>
            <person name="Kim J.S."/>
            <person name="Ahn B.O."/>
            <person name="Rhee S.Y."/>
            <person name="Sohng J.K."/>
        </authorList>
    </citation>
    <scope>NUCLEOTIDE SEQUENCE</scope>
    <source>
        <tissue evidence="2">Leaf</tissue>
    </source>
</reference>
<dbReference type="PANTHER" id="PTHR37174:SF2">
    <property type="entry name" value="FORKHEAD-ASSOCIATED DOMAIN PROTEIN"/>
    <property type="match status" value="1"/>
</dbReference>
<feature type="coiled-coil region" evidence="1">
    <location>
        <begin position="39"/>
        <end position="73"/>
    </location>
</feature>
<sequence length="281" mass="31845">MILNCGRAIAMAIPRRPLCGPISSASISTLKTEDLRSHLDQLHAEADTTRTKANNARLRLLRLSEAAEKLQKQAAISVQKGKEKEAREILFQRKKVLQALEKSKTRIELLDELSTKLCEAISLKESQLIGQVSKDIEDKVEDVSSPVRIITPKEEFEEDIKKNDLDPNVMKFSSMESQRNLMSDKETQDLQESLDIGSWNEDNKASILMEFSSYEAFMEHIDQKLSEIEAELVTVLKVSALVLDGDEKPKNSRLQQTVELLESIQEIRQRIRSTGEAKVRI</sequence>
<protein>
    <submittedName>
        <fullName evidence="2">Uncharacterized protein</fullName>
    </submittedName>
</protein>
<dbReference type="Proteomes" id="UP000634136">
    <property type="component" value="Unassembled WGS sequence"/>
</dbReference>
<dbReference type="PANTHER" id="PTHR37174">
    <property type="entry name" value="FORKHEAD-ASSOCIATED DOMAIN PROTEIN"/>
    <property type="match status" value="1"/>
</dbReference>
<gene>
    <name evidence="2" type="ORF">G2W53_029687</name>
</gene>
<accession>A0A834WC52</accession>
<proteinExistence type="predicted"/>